<evidence type="ECO:0000256" key="3">
    <source>
        <dbReference type="ARBA" id="ARBA00009677"/>
    </source>
</evidence>
<comment type="similarity">
    <text evidence="3">Belongs to the flagella basal body rod proteins family.</text>
</comment>
<feature type="domain" description="Flagellar basal body rod protein N-terminal" evidence="7">
    <location>
        <begin position="6"/>
        <end position="35"/>
    </location>
</feature>
<dbReference type="EMBL" id="CP000934">
    <property type="protein sequence ID" value="ACE84957.1"/>
    <property type="molecule type" value="Genomic_DNA"/>
</dbReference>
<dbReference type="GO" id="GO:0009424">
    <property type="term" value="C:bacterial-type flagellum hook"/>
    <property type="evidence" value="ECO:0007669"/>
    <property type="project" value="InterPro"/>
</dbReference>
<dbReference type="KEGG" id="cja:CJA_1922"/>
<evidence type="ECO:0000256" key="4">
    <source>
        <dbReference type="ARBA" id="ARBA00016244"/>
    </source>
</evidence>
<gene>
    <name evidence="11" type="primary">flgK</name>
    <name evidence="11" type="ordered locus">CJA_1922</name>
</gene>
<dbReference type="Pfam" id="PF22638">
    <property type="entry name" value="FlgK_D1"/>
    <property type="match status" value="1"/>
</dbReference>
<dbReference type="InterPro" id="IPR002371">
    <property type="entry name" value="FlgK"/>
</dbReference>
<dbReference type="Pfam" id="PF21158">
    <property type="entry name" value="flgK_1st_1"/>
    <property type="match status" value="1"/>
</dbReference>
<evidence type="ECO:0000313" key="12">
    <source>
        <dbReference type="Proteomes" id="UP000001036"/>
    </source>
</evidence>
<evidence type="ECO:0000256" key="6">
    <source>
        <dbReference type="ARBA" id="ARBA00023143"/>
    </source>
</evidence>
<dbReference type="STRING" id="498211.CJA_1922"/>
<evidence type="ECO:0000256" key="5">
    <source>
        <dbReference type="ARBA" id="ARBA00022525"/>
    </source>
</evidence>
<accession>B3PGR9</accession>
<keyword evidence="11" id="KW-0966">Cell projection</keyword>
<dbReference type="InterPro" id="IPR049119">
    <property type="entry name" value="FlgK_D2-like"/>
</dbReference>
<dbReference type="SUPFAM" id="SSF64518">
    <property type="entry name" value="Phase 1 flagellin"/>
    <property type="match status" value="1"/>
</dbReference>
<evidence type="ECO:0000259" key="9">
    <source>
        <dbReference type="Pfam" id="PF21158"/>
    </source>
</evidence>
<evidence type="ECO:0000256" key="2">
    <source>
        <dbReference type="ARBA" id="ARBA00004613"/>
    </source>
</evidence>
<dbReference type="AlphaFoldDB" id="B3PGR9"/>
<reference evidence="11 12" key="1">
    <citation type="journal article" date="2008" name="J. Bacteriol.">
        <title>Insights into plant cell wall degradation from the genome sequence of the soil bacterium Cellvibrio japonicus.</title>
        <authorList>
            <person name="Deboy R.T."/>
            <person name="Mongodin E.F."/>
            <person name="Fouts D.E."/>
            <person name="Tailford L.E."/>
            <person name="Khouri H."/>
            <person name="Emerson J.B."/>
            <person name="Mohamoud Y."/>
            <person name="Watkins K."/>
            <person name="Henrissat B."/>
            <person name="Gilbert H.J."/>
            <person name="Nelson K.E."/>
        </authorList>
    </citation>
    <scope>NUCLEOTIDE SEQUENCE [LARGE SCALE GENOMIC DNA]</scope>
    <source>
        <strain evidence="11 12">Ueda107</strain>
    </source>
</reference>
<keyword evidence="12" id="KW-1185">Reference proteome</keyword>
<dbReference type="RefSeq" id="WP_012487537.1">
    <property type="nucleotide sequence ID" value="NC_010995.1"/>
</dbReference>
<dbReference type="GO" id="GO:0005198">
    <property type="term" value="F:structural molecule activity"/>
    <property type="evidence" value="ECO:0007669"/>
    <property type="project" value="InterPro"/>
</dbReference>
<feature type="domain" description="Flagellar hook-associated protein FlgK helical" evidence="10">
    <location>
        <begin position="94"/>
        <end position="321"/>
    </location>
</feature>
<dbReference type="Proteomes" id="UP000001036">
    <property type="component" value="Chromosome"/>
</dbReference>
<dbReference type="InterPro" id="IPR010930">
    <property type="entry name" value="Flg_bb/hook_C_dom"/>
</dbReference>
<keyword evidence="5" id="KW-0964">Secreted</keyword>
<dbReference type="InterPro" id="IPR001444">
    <property type="entry name" value="Flag_bb_rod_N"/>
</dbReference>
<keyword evidence="11" id="KW-0969">Cilium</keyword>
<organism evidence="11 12">
    <name type="scientific">Cellvibrio japonicus (strain Ueda107)</name>
    <name type="common">Pseudomonas fluorescens subsp. cellulosa</name>
    <dbReference type="NCBI Taxonomy" id="498211"/>
    <lineage>
        <taxon>Bacteria</taxon>
        <taxon>Pseudomonadati</taxon>
        <taxon>Pseudomonadota</taxon>
        <taxon>Gammaproteobacteria</taxon>
        <taxon>Cellvibrionales</taxon>
        <taxon>Cellvibrionaceae</taxon>
        <taxon>Cellvibrio</taxon>
    </lineage>
</organism>
<protein>
    <recommendedName>
        <fullName evidence="4">Flagellar hook-associated protein 1</fullName>
    </recommendedName>
</protein>
<dbReference type="Pfam" id="PF06429">
    <property type="entry name" value="Flg_bbr_C"/>
    <property type="match status" value="1"/>
</dbReference>
<dbReference type="PANTHER" id="PTHR30033">
    <property type="entry name" value="FLAGELLAR HOOK-ASSOCIATED PROTEIN 1"/>
    <property type="match status" value="1"/>
</dbReference>
<evidence type="ECO:0000259" key="7">
    <source>
        <dbReference type="Pfam" id="PF00460"/>
    </source>
</evidence>
<dbReference type="OrthoDB" id="9802553at2"/>
<dbReference type="PANTHER" id="PTHR30033:SF1">
    <property type="entry name" value="FLAGELLAR HOOK-ASSOCIATED PROTEIN 1"/>
    <property type="match status" value="1"/>
</dbReference>
<feature type="domain" description="Flagellar basal-body/hook protein C-terminal" evidence="8">
    <location>
        <begin position="884"/>
        <end position="921"/>
    </location>
</feature>
<dbReference type="HOGENOM" id="CLU_012762_0_0_6"/>
<keyword evidence="11" id="KW-0282">Flagellum</keyword>
<keyword evidence="6" id="KW-0975">Bacterial flagellum</keyword>
<dbReference type="PRINTS" id="PR01005">
    <property type="entry name" value="FLGHOOKAP1"/>
</dbReference>
<evidence type="ECO:0000259" key="8">
    <source>
        <dbReference type="Pfam" id="PF06429"/>
    </source>
</evidence>
<dbReference type="eggNOG" id="COG1256">
    <property type="taxonomic scope" value="Bacteria"/>
</dbReference>
<sequence length="923" mass="97272">MSGILSNAISGLQASQNALRTAGHNISNANTTGYTRQQVVYSTRPEQSAGAAGFVGSGVTTTSIERIVNDFVTAQLRLDTSTYNQLNTYNVNISKIDKLFADTSTGLSGGLQTFFAALQNGANDPASTPARQLIVTEVNNLSVRFNSLYQRLADIEKSINGEVKTITSQMTALAKSIAELNQSIAEKRASGQGNMPNDLMDKRDEALRQLSGLVSIQVVNQGDGDVNVFIGNGQPLIVGSQVSSFSVTNDGKIQLVSNGSAADITSQISGGQIGGLLSYRNEVLYPAQNELGRVALAISDQFNKMQQQGLDLDGDYGQPLFSDINTLDAMSSRIVHGSNNALPYDRNLTLRIDDVNALGVNDYRFEIIPNTSNYLITRVGDNSVVAQGALTGAYPQTISFEGLTLSLNSGSFQGGDSFVLQPTKYAARDIKSVISRPEDLAFASPIRTASSTSNSGSGLISAGDVLSLVDINGNTLPAYQTAGQLSPPILIRFTSETTYEVLDNSDPANPKPLSPALREQIFIPGTSNAVFTSDMGETLVVGKGSRLGLPAGREPQTLASLSNTMSNGYLAEQLRFTITDPTTGSVSTKTLTTVPGASAAQTAAQISTIPGVTARAFTTANITNIQLDNADFAPPTQLYVNGEPLIEYDAYGTGFQGDVPNPNTMGEAAFNDYLAQRINANPNLQTLGLRAVSSTNPVTGAAELQLVASSGVDLDIRLVASGTNSSSIDVNDGTGNPSVRLAGADTGAGEQQGIVVGGRIDITMGNGVRLNTSPSNSPLFGDSTASDFALSSYIGYQVYISGQPKAGDTFTVGFNTNGTNDNRNALALVGLETAKTMQNGTMSFGDAYGKLVEEIGTRSSLSKINTEASKSLLEQTQSMRDGISGVNLDEEAADLIRFQQLYQANARVITVARELFDTLLNAL</sequence>
<dbReference type="Pfam" id="PF00460">
    <property type="entry name" value="Flg_bb_rod"/>
    <property type="match status" value="1"/>
</dbReference>
<dbReference type="GO" id="GO:0005576">
    <property type="term" value="C:extracellular region"/>
    <property type="evidence" value="ECO:0007669"/>
    <property type="project" value="UniProtKB-SubCell"/>
</dbReference>
<proteinExistence type="inferred from homology"/>
<name>B3PGR9_CELJU</name>
<dbReference type="NCBIfam" id="TIGR02492">
    <property type="entry name" value="flgK_ends"/>
    <property type="match status" value="1"/>
</dbReference>
<evidence type="ECO:0000259" key="10">
    <source>
        <dbReference type="Pfam" id="PF22638"/>
    </source>
</evidence>
<evidence type="ECO:0000256" key="1">
    <source>
        <dbReference type="ARBA" id="ARBA00004365"/>
    </source>
</evidence>
<feature type="domain" description="Flagellar hook-associated protein 1 D2-like" evidence="9">
    <location>
        <begin position="347"/>
        <end position="422"/>
    </location>
</feature>
<evidence type="ECO:0000313" key="11">
    <source>
        <dbReference type="EMBL" id="ACE84957.1"/>
    </source>
</evidence>
<dbReference type="GO" id="GO:0044780">
    <property type="term" value="P:bacterial-type flagellum assembly"/>
    <property type="evidence" value="ECO:0007669"/>
    <property type="project" value="InterPro"/>
</dbReference>
<dbReference type="InterPro" id="IPR053927">
    <property type="entry name" value="FlgK_helical"/>
</dbReference>
<comment type="subcellular location">
    <subcellularLocation>
        <location evidence="1">Bacterial flagellum</location>
    </subcellularLocation>
    <subcellularLocation>
        <location evidence="2">Secreted</location>
    </subcellularLocation>
</comment>